<dbReference type="AlphaFoldDB" id="A0A7S7M8Q2"/>
<keyword evidence="2 4" id="KW-0442">Lipid degradation</keyword>
<dbReference type="InterPro" id="IPR050301">
    <property type="entry name" value="NTE"/>
</dbReference>
<keyword evidence="1 4" id="KW-0378">Hydrolase</keyword>
<evidence type="ECO:0000259" key="5">
    <source>
        <dbReference type="PROSITE" id="PS51635"/>
    </source>
</evidence>
<evidence type="ECO:0000256" key="3">
    <source>
        <dbReference type="ARBA" id="ARBA00023098"/>
    </source>
</evidence>
<gene>
    <name evidence="6" type="ORF">INP52_00850</name>
</gene>
<dbReference type="KEGG" id="tio:INP52_00850"/>
<feature type="short sequence motif" description="GXGXXG" evidence="4">
    <location>
        <begin position="44"/>
        <end position="49"/>
    </location>
</feature>
<sequence>MQSDRFLCDGWPASETAVPYPRRQRQGGSVKDEKTDIPALVLEGGGFRGMFTAGVLDVLMERGLTGFSSMWGVSAGAISAANFRSGQIGRTMRDMLAFRDDRRFMSLWSFASTGNMAGADFMYDKVQNHLDPCDTDAFNASELPAYVVASDVTFGTAAYLPLFHFPEDVIKVRASASLPGVSTMVEIEGHRYLDGGTTDSIPFEVAMGLSGAREVEGHVPASRALVVLTQDRAYEKGPSTEALVLRSHRYDRYPYYLEALSTRGQRYNAQRARLWELERSGTCLVLAPEKPVEVRTNEHEGEPLLTLYLSGRRQAEARLAEIDAFLA</sequence>
<name>A0A7S7M8Q2_9ACTN</name>
<dbReference type="Gene3D" id="3.40.1090.10">
    <property type="entry name" value="Cytosolic phospholipase A2 catalytic domain"/>
    <property type="match status" value="2"/>
</dbReference>
<reference evidence="6 7" key="1">
    <citation type="submission" date="2020-10" db="EMBL/GenBank/DDBJ databases">
        <title>Olsenella immobilis sp.nov., isolated from the mud in a fermentation cellar used for the production of Chinese strong-flavoured liquor.</title>
        <authorList>
            <person name="Lu L."/>
        </authorList>
    </citation>
    <scope>NUCLEOTIDE SEQUENCE [LARGE SCALE GENOMIC DNA]</scope>
    <source>
        <strain evidence="6 7">LZLJ-2</strain>
    </source>
</reference>
<feature type="short sequence motif" description="DGA/G" evidence="4">
    <location>
        <begin position="194"/>
        <end position="196"/>
    </location>
</feature>
<evidence type="ECO:0000313" key="6">
    <source>
        <dbReference type="EMBL" id="QOY60800.1"/>
    </source>
</evidence>
<feature type="domain" description="PNPLA" evidence="5">
    <location>
        <begin position="40"/>
        <end position="207"/>
    </location>
</feature>
<dbReference type="InterPro" id="IPR002641">
    <property type="entry name" value="PNPLA_dom"/>
</dbReference>
<accession>A0A7S7M8Q2</accession>
<feature type="active site" description="Nucleophile" evidence="4">
    <location>
        <position position="74"/>
    </location>
</feature>
<dbReference type="SUPFAM" id="SSF52151">
    <property type="entry name" value="FabD/lysophospholipase-like"/>
    <property type="match status" value="1"/>
</dbReference>
<dbReference type="GO" id="GO:0016042">
    <property type="term" value="P:lipid catabolic process"/>
    <property type="evidence" value="ECO:0007669"/>
    <property type="project" value="UniProtKB-UniRule"/>
</dbReference>
<dbReference type="InterPro" id="IPR016035">
    <property type="entry name" value="Acyl_Trfase/lysoPLipase"/>
</dbReference>
<feature type="short sequence motif" description="GXSXG" evidence="4">
    <location>
        <begin position="72"/>
        <end position="76"/>
    </location>
</feature>
<dbReference type="InterPro" id="IPR037483">
    <property type="entry name" value="YjjU-like"/>
</dbReference>
<evidence type="ECO:0000256" key="2">
    <source>
        <dbReference type="ARBA" id="ARBA00022963"/>
    </source>
</evidence>
<dbReference type="PANTHER" id="PTHR14226:SF25">
    <property type="entry name" value="PHOSPHOESTERASE"/>
    <property type="match status" value="1"/>
</dbReference>
<evidence type="ECO:0000256" key="4">
    <source>
        <dbReference type="PROSITE-ProRule" id="PRU01161"/>
    </source>
</evidence>
<organism evidence="6 7">
    <name type="scientific">Thermophilibacter immobilis</name>
    <dbReference type="NCBI Taxonomy" id="2779519"/>
    <lineage>
        <taxon>Bacteria</taxon>
        <taxon>Bacillati</taxon>
        <taxon>Actinomycetota</taxon>
        <taxon>Coriobacteriia</taxon>
        <taxon>Coriobacteriales</taxon>
        <taxon>Atopobiaceae</taxon>
        <taxon>Thermophilibacter</taxon>
    </lineage>
</organism>
<dbReference type="InterPro" id="IPR045943">
    <property type="entry name" value="DUF6363"/>
</dbReference>
<dbReference type="EMBL" id="CP063767">
    <property type="protein sequence ID" value="QOY60800.1"/>
    <property type="molecule type" value="Genomic_DNA"/>
</dbReference>
<feature type="active site" description="Proton acceptor" evidence="4">
    <location>
        <position position="194"/>
    </location>
</feature>
<dbReference type="Proteomes" id="UP000593735">
    <property type="component" value="Chromosome"/>
</dbReference>
<evidence type="ECO:0000256" key="1">
    <source>
        <dbReference type="ARBA" id="ARBA00022801"/>
    </source>
</evidence>
<keyword evidence="3 4" id="KW-0443">Lipid metabolism</keyword>
<dbReference type="PANTHER" id="PTHR14226">
    <property type="entry name" value="NEUROPATHY TARGET ESTERASE/SWISS CHEESE D.MELANOGASTER"/>
    <property type="match status" value="1"/>
</dbReference>
<evidence type="ECO:0000313" key="7">
    <source>
        <dbReference type="Proteomes" id="UP000593735"/>
    </source>
</evidence>
<proteinExistence type="predicted"/>
<dbReference type="GO" id="GO:0016787">
    <property type="term" value="F:hydrolase activity"/>
    <property type="evidence" value="ECO:0007669"/>
    <property type="project" value="UniProtKB-UniRule"/>
</dbReference>
<dbReference type="Pfam" id="PF19890">
    <property type="entry name" value="DUF6363"/>
    <property type="match status" value="1"/>
</dbReference>
<dbReference type="Pfam" id="PF01734">
    <property type="entry name" value="Patatin"/>
    <property type="match status" value="1"/>
</dbReference>
<keyword evidence="7" id="KW-1185">Reference proteome</keyword>
<dbReference type="PROSITE" id="PS51635">
    <property type="entry name" value="PNPLA"/>
    <property type="match status" value="1"/>
</dbReference>
<protein>
    <submittedName>
        <fullName evidence="6">Patatin family protein</fullName>
    </submittedName>
</protein>
<dbReference type="CDD" id="cd07208">
    <property type="entry name" value="Pat_hypo_Ecoli_yjju_like"/>
    <property type="match status" value="1"/>
</dbReference>